<dbReference type="eggNOG" id="ENOG502STZS">
    <property type="taxonomic scope" value="Eukaryota"/>
</dbReference>
<protein>
    <submittedName>
        <fullName evidence="2">Uncharacterized protein</fullName>
    </submittedName>
</protein>
<proteinExistence type="predicted"/>
<feature type="compositionally biased region" description="Low complexity" evidence="1">
    <location>
        <begin position="194"/>
        <end position="204"/>
    </location>
</feature>
<sequence length="284" mass="32542">MDRKNLQDKLDLLSKQMKQIQNEMYSLQEQEDGSNNLVNTPDIPASTSHQSSPQILSVDPLSTPTTVLSQPSQDTRQQSPIPKPSGNYVNIPKTLKLSKITLNDYQNHIRDLVKLHVDLKTEYKNQNLKTIDLVVSKFKKCNTTFPDTINDWAIKMMIKQSINNIRDYYRRKGHDNKKVNKVPKKSKNKESADDNNNTNIDQNNGSSDEINESSSDKYKESTRQIDKSDEIADKSDNGKESTKIGEFYDKFNIEIFESIKVKDFFFIKISRDGTKAKSTSSYTC</sequence>
<name>U9TFT9_RHIID</name>
<feature type="region of interest" description="Disordered" evidence="1">
    <location>
        <begin position="172"/>
        <end position="239"/>
    </location>
</feature>
<feature type="compositionally biased region" description="Polar residues" evidence="1">
    <location>
        <begin position="22"/>
        <end position="80"/>
    </location>
</feature>
<dbReference type="HOGENOM" id="CLU_980540_0_0_1"/>
<dbReference type="AlphaFoldDB" id="U9TFT9"/>
<reference evidence="2" key="1">
    <citation type="submission" date="2013-07" db="EMBL/GenBank/DDBJ databases">
        <title>The genome of an arbuscular mycorrhizal fungus provides insights into the evolution of the oldest plant symbiosis.</title>
        <authorList>
            <consortium name="DOE Joint Genome Institute"/>
            <person name="Tisserant E."/>
            <person name="Malbreil M."/>
            <person name="Kuo A."/>
            <person name="Kohler A."/>
            <person name="Symeonidi A."/>
            <person name="Balestrini R."/>
            <person name="Charron P."/>
            <person name="Duensing N."/>
            <person name="Frei-dit-Frey N."/>
            <person name="Gianinazzi-Pearson V."/>
            <person name="Gilbert B."/>
            <person name="Handa Y."/>
            <person name="Hijri M."/>
            <person name="Kaul R."/>
            <person name="Kawaguchi M."/>
            <person name="Krajinski F."/>
            <person name="Lammers P."/>
            <person name="Lapierre D."/>
            <person name="Masclaux F.G."/>
            <person name="Murat C."/>
            <person name="Morin E."/>
            <person name="Ndikumana S."/>
            <person name="Pagni M."/>
            <person name="Petitpierre D."/>
            <person name="Requena N."/>
            <person name="Rosikiewicz P."/>
            <person name="Riley R."/>
            <person name="Saito K."/>
            <person name="San Clemente H."/>
            <person name="Shapiro H."/>
            <person name="van Tuinen D."/>
            <person name="Becard G."/>
            <person name="Bonfante P."/>
            <person name="Paszkowski U."/>
            <person name="Shachar-Hill Y."/>
            <person name="Young J.P."/>
            <person name="Sanders I.R."/>
            <person name="Henrissat B."/>
            <person name="Rensing S.A."/>
            <person name="Grigoriev I.V."/>
            <person name="Corradi N."/>
            <person name="Roux C."/>
            <person name="Martin F."/>
        </authorList>
    </citation>
    <scope>NUCLEOTIDE SEQUENCE</scope>
    <source>
        <strain evidence="2">DAOM 197198</strain>
    </source>
</reference>
<dbReference type="VEuPathDB" id="FungiDB:RhiirFUN_004190"/>
<evidence type="ECO:0000256" key="1">
    <source>
        <dbReference type="SAM" id="MobiDB-lite"/>
    </source>
</evidence>
<feature type="compositionally biased region" description="Basic and acidic residues" evidence="1">
    <location>
        <begin position="214"/>
        <end position="239"/>
    </location>
</feature>
<gene>
    <name evidence="2" type="ORF">GLOINDRAFT_99342</name>
</gene>
<dbReference type="EMBL" id="KI291807">
    <property type="protein sequence ID" value="ESA06292.1"/>
    <property type="molecule type" value="Genomic_DNA"/>
</dbReference>
<feature type="compositionally biased region" description="Basic residues" evidence="1">
    <location>
        <begin position="172"/>
        <end position="187"/>
    </location>
</feature>
<organism evidence="2">
    <name type="scientific">Rhizophagus irregularis (strain DAOM 181602 / DAOM 197198 / MUCL 43194)</name>
    <name type="common">Arbuscular mycorrhizal fungus</name>
    <name type="synonym">Glomus intraradices</name>
    <dbReference type="NCBI Taxonomy" id="747089"/>
    <lineage>
        <taxon>Eukaryota</taxon>
        <taxon>Fungi</taxon>
        <taxon>Fungi incertae sedis</taxon>
        <taxon>Mucoromycota</taxon>
        <taxon>Glomeromycotina</taxon>
        <taxon>Glomeromycetes</taxon>
        <taxon>Glomerales</taxon>
        <taxon>Glomeraceae</taxon>
        <taxon>Rhizophagus</taxon>
    </lineage>
</organism>
<accession>U9TFT9</accession>
<evidence type="ECO:0000313" key="2">
    <source>
        <dbReference type="EMBL" id="ESA06292.1"/>
    </source>
</evidence>
<feature type="region of interest" description="Disordered" evidence="1">
    <location>
        <begin position="22"/>
        <end position="89"/>
    </location>
</feature>